<feature type="chain" id="PRO_5020737202" description="L,D-transpeptidase-like protein" evidence="1">
    <location>
        <begin position="24"/>
        <end position="148"/>
    </location>
</feature>
<evidence type="ECO:0000313" key="2">
    <source>
        <dbReference type="EMBL" id="TCK68656.1"/>
    </source>
</evidence>
<evidence type="ECO:0000256" key="1">
    <source>
        <dbReference type="SAM" id="SignalP"/>
    </source>
</evidence>
<accession>A0A4R1KTY3</accession>
<keyword evidence="3" id="KW-1185">Reference proteome</keyword>
<evidence type="ECO:0000313" key="3">
    <source>
        <dbReference type="Proteomes" id="UP000295714"/>
    </source>
</evidence>
<gene>
    <name evidence="2" type="ORF">DFQ05_0164</name>
</gene>
<sequence length="148" mass="17329">MRRFTLFCLLFFAINAFSQTQRALPLAKYGDNLSQPLTAKERAFIDEVYGQHANKFVYSNPHRLKAIKHILRNRVVIKEMMIDDPKKAYPKLSKVPLQTGFVSNLKRDKIFNPEDFNPLKYQFKFYARGGAGYRVDGTNYHIFIKSQF</sequence>
<feature type="signal peptide" evidence="1">
    <location>
        <begin position="1"/>
        <end position="23"/>
    </location>
</feature>
<comment type="caution">
    <text evidence="2">The sequence shown here is derived from an EMBL/GenBank/DDBJ whole genome shotgun (WGS) entry which is preliminary data.</text>
</comment>
<keyword evidence="1" id="KW-0732">Signal</keyword>
<evidence type="ECO:0008006" key="4">
    <source>
        <dbReference type="Google" id="ProtNLM"/>
    </source>
</evidence>
<proteinExistence type="predicted"/>
<protein>
    <recommendedName>
        <fullName evidence="4">L,D-transpeptidase-like protein</fullName>
    </recommendedName>
</protein>
<dbReference type="AlphaFoldDB" id="A0A4R1KTY3"/>
<organism evidence="2 3">
    <name type="scientific">Winogradskyella wandonensis</name>
    <dbReference type="NCBI Taxonomy" id="1442586"/>
    <lineage>
        <taxon>Bacteria</taxon>
        <taxon>Pseudomonadati</taxon>
        <taxon>Bacteroidota</taxon>
        <taxon>Flavobacteriia</taxon>
        <taxon>Flavobacteriales</taxon>
        <taxon>Flavobacteriaceae</taxon>
        <taxon>Winogradskyella</taxon>
    </lineage>
</organism>
<dbReference type="RefSeq" id="WP_132702600.1">
    <property type="nucleotide sequence ID" value="NZ_SMGI01000001.1"/>
</dbReference>
<dbReference type="Proteomes" id="UP000295714">
    <property type="component" value="Unassembled WGS sequence"/>
</dbReference>
<dbReference type="OrthoDB" id="677427at2"/>
<reference evidence="2 3" key="1">
    <citation type="journal article" date="2015" name="Stand. Genomic Sci.">
        <title>Genomic Encyclopedia of Bacterial and Archaeal Type Strains, Phase III: the genomes of soil and plant-associated and newly described type strains.</title>
        <authorList>
            <person name="Whitman W.B."/>
            <person name="Woyke T."/>
            <person name="Klenk H.P."/>
            <person name="Zhou Y."/>
            <person name="Lilburn T.G."/>
            <person name="Beck B.J."/>
            <person name="De Vos P."/>
            <person name="Vandamme P."/>
            <person name="Eisen J.A."/>
            <person name="Garrity G."/>
            <person name="Hugenholtz P."/>
            <person name="Kyrpides N.C."/>
        </authorList>
    </citation>
    <scope>NUCLEOTIDE SEQUENCE [LARGE SCALE GENOMIC DNA]</scope>
    <source>
        <strain evidence="2 3">CECT 8445</strain>
    </source>
</reference>
<dbReference type="EMBL" id="SMGI01000001">
    <property type="protein sequence ID" value="TCK68656.1"/>
    <property type="molecule type" value="Genomic_DNA"/>
</dbReference>
<name>A0A4R1KTY3_9FLAO</name>